<keyword evidence="4" id="KW-0539">Nucleus</keyword>
<dbReference type="Proteomes" id="UP001214628">
    <property type="component" value="Chromosome 2"/>
</dbReference>
<evidence type="ECO:0000313" key="7">
    <source>
        <dbReference type="Proteomes" id="UP001214628"/>
    </source>
</evidence>
<keyword evidence="2" id="KW-0805">Transcription regulation</keyword>
<feature type="domain" description="RFX-type winged-helix" evidence="5">
    <location>
        <begin position="1"/>
        <end position="78"/>
    </location>
</feature>
<dbReference type="GO" id="GO:0006355">
    <property type="term" value="P:regulation of DNA-templated transcription"/>
    <property type="evidence" value="ECO:0007669"/>
    <property type="project" value="InterPro"/>
</dbReference>
<keyword evidence="1" id="KW-0156">Chromatin regulator</keyword>
<proteinExistence type="predicted"/>
<keyword evidence="7" id="KW-1185">Reference proteome</keyword>
<dbReference type="PANTHER" id="PTHR22970:SF14">
    <property type="entry name" value="AT-RICH INTERACTIVE DOMAIN-CONTAINING PROTEIN 2"/>
    <property type="match status" value="1"/>
</dbReference>
<evidence type="ECO:0000256" key="1">
    <source>
        <dbReference type="ARBA" id="ARBA00022853"/>
    </source>
</evidence>
<accession>A0AAF0FBB8</accession>
<gene>
    <name evidence="6" type="ORF">MPSI1_001804</name>
</gene>
<dbReference type="GO" id="GO:0003677">
    <property type="term" value="F:DNA binding"/>
    <property type="evidence" value="ECO:0007669"/>
    <property type="project" value="InterPro"/>
</dbReference>
<reference evidence="6" key="1">
    <citation type="submission" date="2023-02" db="EMBL/GenBank/DDBJ databases">
        <title>Mating type loci evolution in Malassezia.</title>
        <authorList>
            <person name="Coelho M.A."/>
        </authorList>
    </citation>
    <scope>NUCLEOTIDE SEQUENCE</scope>
    <source>
        <strain evidence="6">CBS 14136</strain>
    </source>
</reference>
<sequence>MKLLYECDPHGEVTQMEFWIAYRDQFTPIAAEGGVALQPAANLIRTVSQTFPGASAMVIPSTAGAQPRFIIRGISQRDRSAPQIQCCWEACPAPDVDSYSTVQEHLKIHTKAAHDRICRWGSCAYELPRTAVQHADHLYKHSLTHLPSPHTTRDTEFSRNTQDTQDLITFTVERTPSVPNSTPGEAPLPCGAAYLSALVLRYVTRSAYDVLVLTGQGCPAYTYGGPESSVPQHKDREEKFGCPIPRSDQDAMQDIAQQTPTYGPEHIHAANVIMESVTSVEELLVQSSSRNDILCRLINDILVTIRPVENS</sequence>
<dbReference type="PROSITE" id="PS51526">
    <property type="entry name" value="RFX_DBD"/>
    <property type="match status" value="1"/>
</dbReference>
<dbReference type="InterPro" id="IPR003150">
    <property type="entry name" value="DNA-bd_RFX"/>
</dbReference>
<protein>
    <recommendedName>
        <fullName evidence="5">RFX-type winged-helix domain-containing protein</fullName>
    </recommendedName>
</protein>
<dbReference type="PANTHER" id="PTHR22970">
    <property type="entry name" value="AT-RICH INTERACTIVE DOMAIN-CONTAINING PROTEIN 2"/>
    <property type="match status" value="1"/>
</dbReference>
<dbReference type="EMBL" id="CP118376">
    <property type="protein sequence ID" value="WFD43151.1"/>
    <property type="molecule type" value="Genomic_DNA"/>
</dbReference>
<name>A0AAF0FBB8_9BASI</name>
<organism evidence="6 7">
    <name type="scientific">Malassezia psittaci</name>
    <dbReference type="NCBI Taxonomy" id="1821823"/>
    <lineage>
        <taxon>Eukaryota</taxon>
        <taxon>Fungi</taxon>
        <taxon>Dikarya</taxon>
        <taxon>Basidiomycota</taxon>
        <taxon>Ustilaginomycotina</taxon>
        <taxon>Malasseziomycetes</taxon>
        <taxon>Malasseziales</taxon>
        <taxon>Malasseziaceae</taxon>
        <taxon>Malassezia</taxon>
    </lineage>
</organism>
<dbReference type="GO" id="GO:0016586">
    <property type="term" value="C:RSC-type complex"/>
    <property type="evidence" value="ECO:0007669"/>
    <property type="project" value="TreeGrafter"/>
</dbReference>
<dbReference type="AlphaFoldDB" id="A0AAF0FBB8"/>
<dbReference type="InterPro" id="IPR052406">
    <property type="entry name" value="Chromatin_Remodeling_Comp"/>
</dbReference>
<dbReference type="GO" id="GO:0006325">
    <property type="term" value="P:chromatin organization"/>
    <property type="evidence" value="ECO:0007669"/>
    <property type="project" value="UniProtKB-KW"/>
</dbReference>
<evidence type="ECO:0000256" key="4">
    <source>
        <dbReference type="ARBA" id="ARBA00023242"/>
    </source>
</evidence>
<evidence type="ECO:0000313" key="6">
    <source>
        <dbReference type="EMBL" id="WFD43151.1"/>
    </source>
</evidence>
<evidence type="ECO:0000256" key="2">
    <source>
        <dbReference type="ARBA" id="ARBA00023015"/>
    </source>
</evidence>
<keyword evidence="3" id="KW-0804">Transcription</keyword>
<evidence type="ECO:0000259" key="5">
    <source>
        <dbReference type="PROSITE" id="PS51526"/>
    </source>
</evidence>
<evidence type="ECO:0000256" key="3">
    <source>
        <dbReference type="ARBA" id="ARBA00023163"/>
    </source>
</evidence>